<protein>
    <submittedName>
        <fullName evidence="1">Uncharacterized protein</fullName>
    </submittedName>
</protein>
<proteinExistence type="predicted"/>
<reference evidence="1" key="2">
    <citation type="submission" date="2023-06" db="EMBL/GenBank/DDBJ databases">
        <authorList>
            <consortium name="Lawrence Berkeley National Laboratory"/>
            <person name="Haridas S."/>
            <person name="Hensen N."/>
            <person name="Bonometti L."/>
            <person name="Westerberg I."/>
            <person name="Brannstrom I.O."/>
            <person name="Guillou S."/>
            <person name="Cros-Aarteil S."/>
            <person name="Calhoun S."/>
            <person name="Kuo A."/>
            <person name="Mondo S."/>
            <person name="Pangilinan J."/>
            <person name="Riley R."/>
            <person name="Labutti K."/>
            <person name="Andreopoulos B."/>
            <person name="Lipzen A."/>
            <person name="Chen C."/>
            <person name="Yanf M."/>
            <person name="Daum C."/>
            <person name="Ng V."/>
            <person name="Clum A."/>
            <person name="Steindorff A."/>
            <person name="Ohm R."/>
            <person name="Martin F."/>
            <person name="Silar P."/>
            <person name="Natvig D."/>
            <person name="Lalanne C."/>
            <person name="Gautier V."/>
            <person name="Ament-Velasquez S.L."/>
            <person name="Kruys A."/>
            <person name="Hutchinson M.I."/>
            <person name="Powell A.J."/>
            <person name="Barry K."/>
            <person name="Miller A.N."/>
            <person name="Grigoriev I.V."/>
            <person name="Debuchy R."/>
            <person name="Gladieux P."/>
            <person name="Thoren M.H."/>
            <person name="Johannesson H."/>
        </authorList>
    </citation>
    <scope>NUCLEOTIDE SEQUENCE</scope>
    <source>
        <strain evidence="1">CBS 955.72</strain>
    </source>
</reference>
<dbReference type="AlphaFoldDB" id="A0AAJ0H665"/>
<keyword evidence="2" id="KW-1185">Reference proteome</keyword>
<dbReference type="Proteomes" id="UP001275084">
    <property type="component" value="Unassembled WGS sequence"/>
</dbReference>
<dbReference type="EMBL" id="JAUIQD010000008">
    <property type="protein sequence ID" value="KAK3341313.1"/>
    <property type="molecule type" value="Genomic_DNA"/>
</dbReference>
<sequence>MGSRILFQVSSRRGVVVGLGYAAACRVTSVVSLRSSGGGMKQAAVLPASAGRVTVRNRRSPQRPFRLASTFSARPHEEMEVMINPSIRHVSLASARSHARFLLQATRRPTWSYLIRAESAPSYTTPFTRLSVRHVSWTHGDWIIEPYRREPRNQELWRGKE</sequence>
<evidence type="ECO:0000313" key="2">
    <source>
        <dbReference type="Proteomes" id="UP001275084"/>
    </source>
</evidence>
<gene>
    <name evidence="1" type="ORF">B0T25DRAFT_557982</name>
</gene>
<comment type="caution">
    <text evidence="1">The sequence shown here is derived from an EMBL/GenBank/DDBJ whole genome shotgun (WGS) entry which is preliminary data.</text>
</comment>
<reference evidence="1" key="1">
    <citation type="journal article" date="2023" name="Mol. Phylogenet. Evol.">
        <title>Genome-scale phylogeny and comparative genomics of the fungal order Sordariales.</title>
        <authorList>
            <person name="Hensen N."/>
            <person name="Bonometti L."/>
            <person name="Westerberg I."/>
            <person name="Brannstrom I.O."/>
            <person name="Guillou S."/>
            <person name="Cros-Aarteil S."/>
            <person name="Calhoun S."/>
            <person name="Haridas S."/>
            <person name="Kuo A."/>
            <person name="Mondo S."/>
            <person name="Pangilinan J."/>
            <person name="Riley R."/>
            <person name="LaButti K."/>
            <person name="Andreopoulos B."/>
            <person name="Lipzen A."/>
            <person name="Chen C."/>
            <person name="Yan M."/>
            <person name="Daum C."/>
            <person name="Ng V."/>
            <person name="Clum A."/>
            <person name="Steindorff A."/>
            <person name="Ohm R.A."/>
            <person name="Martin F."/>
            <person name="Silar P."/>
            <person name="Natvig D.O."/>
            <person name="Lalanne C."/>
            <person name="Gautier V."/>
            <person name="Ament-Velasquez S.L."/>
            <person name="Kruys A."/>
            <person name="Hutchinson M.I."/>
            <person name="Powell A.J."/>
            <person name="Barry K."/>
            <person name="Miller A.N."/>
            <person name="Grigoriev I.V."/>
            <person name="Debuchy R."/>
            <person name="Gladieux P."/>
            <person name="Hiltunen Thoren M."/>
            <person name="Johannesson H."/>
        </authorList>
    </citation>
    <scope>NUCLEOTIDE SEQUENCE</scope>
    <source>
        <strain evidence="1">CBS 955.72</strain>
    </source>
</reference>
<name>A0AAJ0H665_9PEZI</name>
<evidence type="ECO:0000313" key="1">
    <source>
        <dbReference type="EMBL" id="KAK3341313.1"/>
    </source>
</evidence>
<accession>A0AAJ0H665</accession>
<organism evidence="1 2">
    <name type="scientific">Lasiosphaeria hispida</name>
    <dbReference type="NCBI Taxonomy" id="260671"/>
    <lineage>
        <taxon>Eukaryota</taxon>
        <taxon>Fungi</taxon>
        <taxon>Dikarya</taxon>
        <taxon>Ascomycota</taxon>
        <taxon>Pezizomycotina</taxon>
        <taxon>Sordariomycetes</taxon>
        <taxon>Sordariomycetidae</taxon>
        <taxon>Sordariales</taxon>
        <taxon>Lasiosphaeriaceae</taxon>
        <taxon>Lasiosphaeria</taxon>
    </lineage>
</organism>